<keyword evidence="3" id="KW-0862">Zinc</keyword>
<evidence type="ECO:0000256" key="5">
    <source>
        <dbReference type="SAM" id="MobiDB-lite"/>
    </source>
</evidence>
<protein>
    <recommendedName>
        <fullName evidence="6">CENP-V/GFA domain-containing protein</fullName>
    </recommendedName>
</protein>
<proteinExistence type="inferred from homology"/>
<evidence type="ECO:0000313" key="8">
    <source>
        <dbReference type="Proteomes" id="UP001334248"/>
    </source>
</evidence>
<organism evidence="7 8">
    <name type="scientific">Knufia obscura</name>
    <dbReference type="NCBI Taxonomy" id="1635080"/>
    <lineage>
        <taxon>Eukaryota</taxon>
        <taxon>Fungi</taxon>
        <taxon>Dikarya</taxon>
        <taxon>Ascomycota</taxon>
        <taxon>Pezizomycotina</taxon>
        <taxon>Eurotiomycetes</taxon>
        <taxon>Chaetothyriomycetidae</taxon>
        <taxon>Chaetothyriales</taxon>
        <taxon>Trichomeriaceae</taxon>
        <taxon>Knufia</taxon>
    </lineage>
</organism>
<evidence type="ECO:0000256" key="2">
    <source>
        <dbReference type="ARBA" id="ARBA00022723"/>
    </source>
</evidence>
<dbReference type="Gene3D" id="3.90.1590.10">
    <property type="entry name" value="glutathione-dependent formaldehyde- activating enzyme (gfa)"/>
    <property type="match status" value="1"/>
</dbReference>
<dbReference type="PANTHER" id="PTHR33337:SF40">
    <property type="entry name" value="CENP-V_GFA DOMAIN-CONTAINING PROTEIN-RELATED"/>
    <property type="match status" value="1"/>
</dbReference>
<sequence>MEDAEGSPSKDTKKELKQLPEAGTNDTGEEMIEAKCHCEQVRFFIKPAENGKKLQAALCACRSCRLSLGQSIVPWAANVPREKIVWPDGSAFDGNPRQSVKVFKSSEGVQRGFCSTCGASTWFISAKEPETVDVAFGILRGKDGSLAKSFFEWRTKKVEFLDDALDQDLLTLVNSNLSGLEDA</sequence>
<dbReference type="RefSeq" id="XP_064732544.1">
    <property type="nucleotide sequence ID" value="XM_064872164.1"/>
</dbReference>
<keyword evidence="4" id="KW-0456">Lyase</keyword>
<evidence type="ECO:0000256" key="1">
    <source>
        <dbReference type="ARBA" id="ARBA00005495"/>
    </source>
</evidence>
<evidence type="ECO:0000256" key="4">
    <source>
        <dbReference type="ARBA" id="ARBA00023239"/>
    </source>
</evidence>
<dbReference type="InterPro" id="IPR011057">
    <property type="entry name" value="Mss4-like_sf"/>
</dbReference>
<gene>
    <name evidence="7" type="ORF">PMZ80_003736</name>
</gene>
<keyword evidence="8" id="KW-1185">Reference proteome</keyword>
<dbReference type="InterPro" id="IPR006913">
    <property type="entry name" value="CENP-V/GFA"/>
</dbReference>
<name>A0ABR0RWM3_9EURO</name>
<reference evidence="7 8" key="1">
    <citation type="journal article" date="2023" name="Res Sq">
        <title>Genomic and morphological characterization of Knufia obscura isolated from the Mars 2020 spacecraft assembly facility.</title>
        <authorList>
            <person name="Chander A.M."/>
            <person name="Teixeira M.M."/>
            <person name="Singh N.K."/>
            <person name="Williams M.P."/>
            <person name="Parker C.W."/>
            <person name="Leo P."/>
            <person name="Stajich J.E."/>
            <person name="Torok T."/>
            <person name="Tighe S."/>
            <person name="Mason C.E."/>
            <person name="Venkateswaran K."/>
        </authorList>
    </citation>
    <scope>NUCLEOTIDE SEQUENCE [LARGE SCALE GENOMIC DNA]</scope>
    <source>
        <strain evidence="7 8">CCFEE 5817</strain>
    </source>
</reference>
<dbReference type="PANTHER" id="PTHR33337">
    <property type="entry name" value="GFA DOMAIN-CONTAINING PROTEIN"/>
    <property type="match status" value="1"/>
</dbReference>
<dbReference type="SUPFAM" id="SSF51316">
    <property type="entry name" value="Mss4-like"/>
    <property type="match status" value="1"/>
</dbReference>
<evidence type="ECO:0000313" key="7">
    <source>
        <dbReference type="EMBL" id="KAK5944454.1"/>
    </source>
</evidence>
<comment type="caution">
    <text evidence="7">The sequence shown here is derived from an EMBL/GenBank/DDBJ whole genome shotgun (WGS) entry which is preliminary data.</text>
</comment>
<dbReference type="Proteomes" id="UP001334248">
    <property type="component" value="Unassembled WGS sequence"/>
</dbReference>
<feature type="region of interest" description="Disordered" evidence="5">
    <location>
        <begin position="1"/>
        <end position="26"/>
    </location>
</feature>
<comment type="similarity">
    <text evidence="1">Belongs to the Gfa family.</text>
</comment>
<accession>A0ABR0RWM3</accession>
<dbReference type="Pfam" id="PF04828">
    <property type="entry name" value="GFA"/>
    <property type="match status" value="1"/>
</dbReference>
<evidence type="ECO:0000259" key="6">
    <source>
        <dbReference type="PROSITE" id="PS51891"/>
    </source>
</evidence>
<dbReference type="GeneID" id="89997185"/>
<dbReference type="PROSITE" id="PS51891">
    <property type="entry name" value="CENP_V_GFA"/>
    <property type="match status" value="1"/>
</dbReference>
<dbReference type="EMBL" id="JAVHJV010000003">
    <property type="protein sequence ID" value="KAK5944454.1"/>
    <property type="molecule type" value="Genomic_DNA"/>
</dbReference>
<feature type="domain" description="CENP-V/GFA" evidence="6">
    <location>
        <begin position="32"/>
        <end position="152"/>
    </location>
</feature>
<keyword evidence="2" id="KW-0479">Metal-binding</keyword>
<feature type="compositionally biased region" description="Basic and acidic residues" evidence="5">
    <location>
        <begin position="8"/>
        <end position="18"/>
    </location>
</feature>
<evidence type="ECO:0000256" key="3">
    <source>
        <dbReference type="ARBA" id="ARBA00022833"/>
    </source>
</evidence>